<dbReference type="SUPFAM" id="SSF103378">
    <property type="entry name" value="2-methylcitrate dehydratase PrpD"/>
    <property type="match status" value="1"/>
</dbReference>
<dbReference type="Gene3D" id="1.10.4100.10">
    <property type="entry name" value="2-methylcitrate dehydratase PrpD"/>
    <property type="match status" value="1"/>
</dbReference>
<dbReference type="EMBL" id="LPJR01000056">
    <property type="protein sequence ID" value="KWF24848.1"/>
    <property type="molecule type" value="Genomic_DNA"/>
</dbReference>
<dbReference type="Proteomes" id="UP000062912">
    <property type="component" value="Unassembled WGS sequence"/>
</dbReference>
<evidence type="ECO:0000256" key="1">
    <source>
        <dbReference type="ARBA" id="ARBA00006174"/>
    </source>
</evidence>
<comment type="similarity">
    <text evidence="1">Belongs to the PrpD family.</text>
</comment>
<dbReference type="Gene3D" id="3.30.1330.120">
    <property type="entry name" value="2-methylcitrate dehydratase PrpD"/>
    <property type="match status" value="1"/>
</dbReference>
<evidence type="ECO:0000259" key="2">
    <source>
        <dbReference type="Pfam" id="PF03972"/>
    </source>
</evidence>
<feature type="domain" description="MmgE/PrpD N-terminal" evidence="2">
    <location>
        <begin position="7"/>
        <end position="239"/>
    </location>
</feature>
<gene>
    <name evidence="4" type="ORF">WT56_00775</name>
</gene>
<dbReference type="RefSeq" id="WP_060244658.1">
    <property type="nucleotide sequence ID" value="NZ_LPJR01000056.1"/>
</dbReference>
<evidence type="ECO:0000313" key="4">
    <source>
        <dbReference type="EMBL" id="KWF24848.1"/>
    </source>
</evidence>
<sequence length="452" mass="48014">MDATTLRIARYAREADYTRLAPDAIHECRRRLVDSVACAAAASAEALCAGLRAFAARYSAVPAARLWGSGQPTSPEMAAFVNGTMLRYVDYSDTVLAKTNGHPSDMIGGLVAVGEAFGCDGASLVTAIVVAYEVYCSLCASVPLQARGIDQGTAAAAGTAVGAARLLDLSHMQIAQALSLTLASNLHLYNVRSGELSDWKGCGGPNGSRNGVFAALLAREGITGPSAAVEGKGGLFEVVGAFDWQVGSAALPLITQTHLKLHPVCYHGQSAVDAALALRGHVSPDSIAAIEIETYDAAYRAMGSDPERWAPSNRETADHSLPYAVAAALKWGCLTADAYEDQHLRDAEILSLMEKIRVCTSPEMTKAFPVHAQTRITLRMHDGTVHTHLQDNPKGNAANPLSDDELEVKFVHSFAPWGDAAEARRTLDVLWSVDRLPRVADLVDALCHSRLA</sequence>
<dbReference type="GO" id="GO:0016829">
    <property type="term" value="F:lyase activity"/>
    <property type="evidence" value="ECO:0007669"/>
    <property type="project" value="InterPro"/>
</dbReference>
<dbReference type="InterPro" id="IPR042183">
    <property type="entry name" value="MmgE/PrpD_sf_1"/>
</dbReference>
<dbReference type="InterPro" id="IPR005656">
    <property type="entry name" value="MmgE_PrpD"/>
</dbReference>
<accession>A0A132ED49</accession>
<dbReference type="Pfam" id="PF03972">
    <property type="entry name" value="MmgE_PrpD_N"/>
    <property type="match status" value="1"/>
</dbReference>
<dbReference type="InterPro" id="IPR045337">
    <property type="entry name" value="MmgE_PrpD_C"/>
</dbReference>
<dbReference type="InterPro" id="IPR042188">
    <property type="entry name" value="MmgE/PrpD_sf_2"/>
</dbReference>
<reference evidence="4 5" key="1">
    <citation type="submission" date="2015-11" db="EMBL/GenBank/DDBJ databases">
        <title>Expanding the genomic diversity of Burkholderia species for the development of highly accurate diagnostics.</title>
        <authorList>
            <person name="Sahl J."/>
            <person name="Keim P."/>
            <person name="Wagner D."/>
        </authorList>
    </citation>
    <scope>NUCLEOTIDE SEQUENCE [LARGE SCALE GENOMIC DNA]</scope>
    <source>
        <strain evidence="4 5">MSMB368WGS</strain>
    </source>
</reference>
<dbReference type="InterPro" id="IPR045336">
    <property type="entry name" value="MmgE_PrpD_N"/>
</dbReference>
<name>A0A132ED49_9BURK</name>
<dbReference type="Pfam" id="PF19305">
    <property type="entry name" value="MmgE_PrpD_C"/>
    <property type="match status" value="1"/>
</dbReference>
<comment type="caution">
    <text evidence="4">The sequence shown here is derived from an EMBL/GenBank/DDBJ whole genome shotgun (WGS) entry which is preliminary data.</text>
</comment>
<dbReference type="InterPro" id="IPR036148">
    <property type="entry name" value="MmgE/PrpD_sf"/>
</dbReference>
<feature type="domain" description="MmgE/PrpD C-terminal" evidence="3">
    <location>
        <begin position="262"/>
        <end position="430"/>
    </location>
</feature>
<proteinExistence type="inferred from homology"/>
<evidence type="ECO:0008006" key="6">
    <source>
        <dbReference type="Google" id="ProtNLM"/>
    </source>
</evidence>
<protein>
    <recommendedName>
        <fullName evidence="6">2-methylcitrate dehydratase</fullName>
    </recommendedName>
</protein>
<dbReference type="PANTHER" id="PTHR16943">
    <property type="entry name" value="2-METHYLCITRATE DEHYDRATASE-RELATED"/>
    <property type="match status" value="1"/>
</dbReference>
<organism evidence="4 5">
    <name type="scientific">Burkholderia pseudomultivorans</name>
    <dbReference type="NCBI Taxonomy" id="1207504"/>
    <lineage>
        <taxon>Bacteria</taxon>
        <taxon>Pseudomonadati</taxon>
        <taxon>Pseudomonadota</taxon>
        <taxon>Betaproteobacteria</taxon>
        <taxon>Burkholderiales</taxon>
        <taxon>Burkholderiaceae</taxon>
        <taxon>Burkholderia</taxon>
        <taxon>Burkholderia cepacia complex</taxon>
    </lineage>
</organism>
<evidence type="ECO:0000313" key="5">
    <source>
        <dbReference type="Proteomes" id="UP000062912"/>
    </source>
</evidence>
<dbReference type="PANTHER" id="PTHR16943:SF8">
    <property type="entry name" value="2-METHYLCITRATE DEHYDRATASE"/>
    <property type="match status" value="1"/>
</dbReference>
<dbReference type="AlphaFoldDB" id="A0A132ED49"/>
<evidence type="ECO:0000259" key="3">
    <source>
        <dbReference type="Pfam" id="PF19305"/>
    </source>
</evidence>